<dbReference type="Proteomes" id="UP000054217">
    <property type="component" value="Unassembled WGS sequence"/>
</dbReference>
<proteinExistence type="predicted"/>
<protein>
    <submittedName>
        <fullName evidence="1">Uncharacterized protein</fullName>
    </submittedName>
</protein>
<keyword evidence="2" id="KW-1185">Reference proteome</keyword>
<name>A0A0C3JLA9_PISTI</name>
<organism evidence="1 2">
    <name type="scientific">Pisolithus tinctorius Marx 270</name>
    <dbReference type="NCBI Taxonomy" id="870435"/>
    <lineage>
        <taxon>Eukaryota</taxon>
        <taxon>Fungi</taxon>
        <taxon>Dikarya</taxon>
        <taxon>Basidiomycota</taxon>
        <taxon>Agaricomycotina</taxon>
        <taxon>Agaricomycetes</taxon>
        <taxon>Agaricomycetidae</taxon>
        <taxon>Boletales</taxon>
        <taxon>Sclerodermatineae</taxon>
        <taxon>Pisolithaceae</taxon>
        <taxon>Pisolithus</taxon>
    </lineage>
</organism>
<dbReference type="EMBL" id="KN831953">
    <property type="protein sequence ID" value="KIO09918.1"/>
    <property type="molecule type" value="Genomic_DNA"/>
</dbReference>
<sequence length="80" mass="9657">MDIALHKHISHHKVEPKKGQWKIKEYQAMSLAVTRRSLHPMLRQLFVVQESYYQEQFYTNQSHIQSWVTRVSEHRPLEAD</sequence>
<dbReference type="AlphaFoldDB" id="A0A0C3JLA9"/>
<accession>A0A0C3JLA9</accession>
<dbReference type="InParanoid" id="A0A0C3JLA9"/>
<evidence type="ECO:0000313" key="2">
    <source>
        <dbReference type="Proteomes" id="UP000054217"/>
    </source>
</evidence>
<evidence type="ECO:0000313" key="1">
    <source>
        <dbReference type="EMBL" id="KIO09918.1"/>
    </source>
</evidence>
<reference evidence="2" key="2">
    <citation type="submission" date="2015-01" db="EMBL/GenBank/DDBJ databases">
        <title>Evolutionary Origins and Diversification of the Mycorrhizal Mutualists.</title>
        <authorList>
            <consortium name="DOE Joint Genome Institute"/>
            <consortium name="Mycorrhizal Genomics Consortium"/>
            <person name="Kohler A."/>
            <person name="Kuo A."/>
            <person name="Nagy L.G."/>
            <person name="Floudas D."/>
            <person name="Copeland A."/>
            <person name="Barry K.W."/>
            <person name="Cichocki N."/>
            <person name="Veneault-Fourrey C."/>
            <person name="LaButti K."/>
            <person name="Lindquist E.A."/>
            <person name="Lipzen A."/>
            <person name="Lundell T."/>
            <person name="Morin E."/>
            <person name="Murat C."/>
            <person name="Riley R."/>
            <person name="Ohm R."/>
            <person name="Sun H."/>
            <person name="Tunlid A."/>
            <person name="Henrissat B."/>
            <person name="Grigoriev I.V."/>
            <person name="Hibbett D.S."/>
            <person name="Martin F."/>
        </authorList>
    </citation>
    <scope>NUCLEOTIDE SEQUENCE [LARGE SCALE GENOMIC DNA]</scope>
    <source>
        <strain evidence="2">Marx 270</strain>
    </source>
</reference>
<dbReference type="HOGENOM" id="CLU_2590689_0_0_1"/>
<gene>
    <name evidence="1" type="ORF">M404DRAFT_995903</name>
</gene>
<reference evidence="1 2" key="1">
    <citation type="submission" date="2014-04" db="EMBL/GenBank/DDBJ databases">
        <authorList>
            <consortium name="DOE Joint Genome Institute"/>
            <person name="Kuo A."/>
            <person name="Kohler A."/>
            <person name="Costa M.D."/>
            <person name="Nagy L.G."/>
            <person name="Floudas D."/>
            <person name="Copeland A."/>
            <person name="Barry K.W."/>
            <person name="Cichocki N."/>
            <person name="Veneault-Fourrey C."/>
            <person name="LaButti K."/>
            <person name="Lindquist E.A."/>
            <person name="Lipzen A."/>
            <person name="Lundell T."/>
            <person name="Morin E."/>
            <person name="Murat C."/>
            <person name="Sun H."/>
            <person name="Tunlid A."/>
            <person name="Henrissat B."/>
            <person name="Grigoriev I.V."/>
            <person name="Hibbett D.S."/>
            <person name="Martin F."/>
            <person name="Nordberg H.P."/>
            <person name="Cantor M.N."/>
            <person name="Hua S.X."/>
        </authorList>
    </citation>
    <scope>NUCLEOTIDE SEQUENCE [LARGE SCALE GENOMIC DNA]</scope>
    <source>
        <strain evidence="1 2">Marx 270</strain>
    </source>
</reference>